<keyword evidence="4" id="KW-0804">Transcription</keyword>
<dbReference type="PROSITE" id="PS50048">
    <property type="entry name" value="ZN2_CY6_FUNGAL_2"/>
    <property type="match status" value="1"/>
</dbReference>
<sequence>MSQRTEPPSDPGVRRRACTNCTVGKAKCTPFSPDECERCHRLGKECHYASLATRRRKPQSNSRLQVLERQVRELAARQRYSPRQPPNVMSIGLYNSDSSSFATSDTLQWPTSTGTPSSAELVVSQSSRVSPTRASNSRRHTADIIDRGVVTKEMAQTLLDRFRDNATEQFPFVVIPAGASLDSVRQESPFLFLVVVATMLFDDPSLQHQLGEDVREQALHRILLGAEKSLDLLQGLLVYTTWYCHFYQADKHQELLMSQLCVTLAHDLGISKNKRQPSDNRPQCKPIAEIDLSLSLANAQMRAYLGTYCVSCLVASILRNRTALPYTKYVSHCCQSLAGVKEYATDELIPHLVRSQRLSRLIADTFSFDDLSNGDMRGEFILTLTSDAFLRDVDALRLEVPPHFQKNTLLDLEFHFLRMMTNEIALHAEFWTSANGSEHQARPDSSGLLLTRSKMLWSSLNSCKEFIHTFLALRNEHLFYLTAFVYPRLYSVFITLARLVFAEFGSTGTSSTDQSEDIRDFQSSSWSTLSVAKEADFLHLAKEVLEKFTAVAKDYVGADGKPDAMSNFASAMRILISGYEQQMNDKQRASKRSETVHPADGRAQEPAGTAVDLSAYSPGQGIGNGSGGSGIFDMPAFAWDSPTRMAWDDMLETFTMGPFS</sequence>
<dbReference type="HOGENOM" id="CLU_027512_0_0_1"/>
<evidence type="ECO:0000256" key="6">
    <source>
        <dbReference type="SAM" id="MobiDB-lite"/>
    </source>
</evidence>
<dbReference type="SUPFAM" id="SSF57701">
    <property type="entry name" value="Zn2/Cys6 DNA-binding domain"/>
    <property type="match status" value="1"/>
</dbReference>
<dbReference type="STRING" id="348802.A0A0D2CNW6"/>
<dbReference type="PANTHER" id="PTHR31845:SF10">
    <property type="entry name" value="ZN(II)2CYS6 TRANSCRIPTION FACTOR (EUROFUNG)"/>
    <property type="match status" value="1"/>
</dbReference>
<keyword evidence="3" id="KW-0238">DNA-binding</keyword>
<dbReference type="OrthoDB" id="5226580at2759"/>
<dbReference type="InterPro" id="IPR051089">
    <property type="entry name" value="prtT"/>
</dbReference>
<feature type="region of interest" description="Disordered" evidence="6">
    <location>
        <begin position="104"/>
        <end position="138"/>
    </location>
</feature>
<reference evidence="8 9" key="1">
    <citation type="submission" date="2015-01" db="EMBL/GenBank/DDBJ databases">
        <title>The Genome Sequence of Exophiala xenobiotica CBS118157.</title>
        <authorList>
            <consortium name="The Broad Institute Genomics Platform"/>
            <person name="Cuomo C."/>
            <person name="de Hoog S."/>
            <person name="Gorbushina A."/>
            <person name="Stielow B."/>
            <person name="Teixiera M."/>
            <person name="Abouelleil A."/>
            <person name="Chapman S.B."/>
            <person name="Priest M."/>
            <person name="Young S.K."/>
            <person name="Wortman J."/>
            <person name="Nusbaum C."/>
            <person name="Birren B."/>
        </authorList>
    </citation>
    <scope>NUCLEOTIDE SEQUENCE [LARGE SCALE GENOMIC DNA]</scope>
    <source>
        <strain evidence="8 9">CBS 118157</strain>
    </source>
</reference>
<keyword evidence="2" id="KW-0805">Transcription regulation</keyword>
<dbReference type="InterPro" id="IPR036864">
    <property type="entry name" value="Zn2-C6_fun-type_DNA-bd_sf"/>
</dbReference>
<accession>A0A0D2CNW6</accession>
<protein>
    <recommendedName>
        <fullName evidence="7">Zn(2)-C6 fungal-type domain-containing protein</fullName>
    </recommendedName>
</protein>
<evidence type="ECO:0000256" key="2">
    <source>
        <dbReference type="ARBA" id="ARBA00023015"/>
    </source>
</evidence>
<evidence type="ECO:0000313" key="8">
    <source>
        <dbReference type="EMBL" id="KIW51582.1"/>
    </source>
</evidence>
<evidence type="ECO:0000256" key="5">
    <source>
        <dbReference type="ARBA" id="ARBA00023242"/>
    </source>
</evidence>
<dbReference type="GO" id="GO:0005634">
    <property type="term" value="C:nucleus"/>
    <property type="evidence" value="ECO:0007669"/>
    <property type="project" value="UniProtKB-SubCell"/>
</dbReference>
<dbReference type="PANTHER" id="PTHR31845">
    <property type="entry name" value="FINGER DOMAIN PROTEIN, PUTATIVE-RELATED"/>
    <property type="match status" value="1"/>
</dbReference>
<dbReference type="Gene3D" id="4.10.240.10">
    <property type="entry name" value="Zn(2)-C6 fungal-type DNA-binding domain"/>
    <property type="match status" value="1"/>
</dbReference>
<dbReference type="PROSITE" id="PS00463">
    <property type="entry name" value="ZN2_CY6_FUNGAL_1"/>
    <property type="match status" value="1"/>
</dbReference>
<dbReference type="EMBL" id="KN847322">
    <property type="protein sequence ID" value="KIW51582.1"/>
    <property type="molecule type" value="Genomic_DNA"/>
</dbReference>
<feature type="domain" description="Zn(2)-C6 fungal-type" evidence="7">
    <location>
        <begin position="17"/>
        <end position="48"/>
    </location>
</feature>
<dbReference type="CDD" id="cd12148">
    <property type="entry name" value="fungal_TF_MHR"/>
    <property type="match status" value="1"/>
</dbReference>
<dbReference type="CDD" id="cd00067">
    <property type="entry name" value="GAL4"/>
    <property type="match status" value="1"/>
</dbReference>
<evidence type="ECO:0000256" key="3">
    <source>
        <dbReference type="ARBA" id="ARBA00023125"/>
    </source>
</evidence>
<dbReference type="GO" id="GO:0000981">
    <property type="term" value="F:DNA-binding transcription factor activity, RNA polymerase II-specific"/>
    <property type="evidence" value="ECO:0007669"/>
    <property type="project" value="InterPro"/>
</dbReference>
<dbReference type="GeneID" id="25332198"/>
<evidence type="ECO:0000259" key="7">
    <source>
        <dbReference type="PROSITE" id="PS50048"/>
    </source>
</evidence>
<feature type="compositionally biased region" description="Polar residues" evidence="6">
    <location>
        <begin position="104"/>
        <end position="135"/>
    </location>
</feature>
<dbReference type="RefSeq" id="XP_013312166.1">
    <property type="nucleotide sequence ID" value="XM_013456712.1"/>
</dbReference>
<evidence type="ECO:0000313" key="9">
    <source>
        <dbReference type="Proteomes" id="UP000054342"/>
    </source>
</evidence>
<dbReference type="SMART" id="SM00066">
    <property type="entry name" value="GAL4"/>
    <property type="match status" value="1"/>
</dbReference>
<evidence type="ECO:0000256" key="4">
    <source>
        <dbReference type="ARBA" id="ARBA00023163"/>
    </source>
</evidence>
<evidence type="ECO:0000256" key="1">
    <source>
        <dbReference type="ARBA" id="ARBA00004123"/>
    </source>
</evidence>
<dbReference type="AlphaFoldDB" id="A0A0D2CNW6"/>
<dbReference type="Proteomes" id="UP000054342">
    <property type="component" value="Unassembled WGS sequence"/>
</dbReference>
<keyword evidence="9" id="KW-1185">Reference proteome</keyword>
<feature type="region of interest" description="Disordered" evidence="6">
    <location>
        <begin position="585"/>
        <end position="619"/>
    </location>
</feature>
<name>A0A0D2CNW6_9EURO</name>
<gene>
    <name evidence="8" type="ORF">PV05_10290</name>
</gene>
<dbReference type="GO" id="GO:0008270">
    <property type="term" value="F:zinc ion binding"/>
    <property type="evidence" value="ECO:0007669"/>
    <property type="project" value="InterPro"/>
</dbReference>
<keyword evidence="5" id="KW-0539">Nucleus</keyword>
<proteinExistence type="predicted"/>
<organism evidence="8 9">
    <name type="scientific">Exophiala xenobiotica</name>
    <dbReference type="NCBI Taxonomy" id="348802"/>
    <lineage>
        <taxon>Eukaryota</taxon>
        <taxon>Fungi</taxon>
        <taxon>Dikarya</taxon>
        <taxon>Ascomycota</taxon>
        <taxon>Pezizomycotina</taxon>
        <taxon>Eurotiomycetes</taxon>
        <taxon>Chaetothyriomycetidae</taxon>
        <taxon>Chaetothyriales</taxon>
        <taxon>Herpotrichiellaceae</taxon>
        <taxon>Exophiala</taxon>
    </lineage>
</organism>
<comment type="subcellular location">
    <subcellularLocation>
        <location evidence="1">Nucleus</location>
    </subcellularLocation>
</comment>
<dbReference type="GO" id="GO:0000976">
    <property type="term" value="F:transcription cis-regulatory region binding"/>
    <property type="evidence" value="ECO:0007669"/>
    <property type="project" value="TreeGrafter"/>
</dbReference>
<dbReference type="InterPro" id="IPR001138">
    <property type="entry name" value="Zn2Cys6_DnaBD"/>
</dbReference>
<feature type="compositionally biased region" description="Basic and acidic residues" evidence="6">
    <location>
        <begin position="585"/>
        <end position="603"/>
    </location>
</feature>